<dbReference type="PANTHER" id="PTHR43503">
    <property type="entry name" value="MCG48959-RELATED"/>
    <property type="match status" value="1"/>
</dbReference>
<accession>A0A0D7A479</accession>
<organism evidence="4 5">
    <name type="scientific">Fistulina hepatica ATCC 64428</name>
    <dbReference type="NCBI Taxonomy" id="1128425"/>
    <lineage>
        <taxon>Eukaryota</taxon>
        <taxon>Fungi</taxon>
        <taxon>Dikarya</taxon>
        <taxon>Basidiomycota</taxon>
        <taxon>Agaricomycotina</taxon>
        <taxon>Agaricomycetes</taxon>
        <taxon>Agaricomycetidae</taxon>
        <taxon>Agaricales</taxon>
        <taxon>Fistulinaceae</taxon>
        <taxon>Fistulina</taxon>
    </lineage>
</organism>
<dbReference type="GO" id="GO:0005829">
    <property type="term" value="C:cytosol"/>
    <property type="evidence" value="ECO:0007669"/>
    <property type="project" value="TreeGrafter"/>
</dbReference>
<dbReference type="InterPro" id="IPR011333">
    <property type="entry name" value="SKP1/BTB/POZ_sf"/>
</dbReference>
<gene>
    <name evidence="4" type="ORF">FISHEDRAFT_26888</name>
</gene>
<dbReference type="GO" id="GO:0045454">
    <property type="term" value="P:cell redox homeostasis"/>
    <property type="evidence" value="ECO:0007669"/>
    <property type="project" value="TreeGrafter"/>
</dbReference>
<dbReference type="SUPFAM" id="SSF54695">
    <property type="entry name" value="POZ domain"/>
    <property type="match status" value="1"/>
</dbReference>
<keyword evidence="5" id="KW-1185">Reference proteome</keyword>
<feature type="region of interest" description="Disordered" evidence="3">
    <location>
        <begin position="324"/>
        <end position="344"/>
    </location>
</feature>
<protein>
    <submittedName>
        <fullName evidence="4">Regulatory protein ral2</fullName>
    </submittedName>
</protein>
<proteinExistence type="predicted"/>
<dbReference type="SUPFAM" id="SSF117281">
    <property type="entry name" value="Kelch motif"/>
    <property type="match status" value="1"/>
</dbReference>
<evidence type="ECO:0000313" key="5">
    <source>
        <dbReference type="Proteomes" id="UP000054144"/>
    </source>
</evidence>
<reference evidence="4 5" key="1">
    <citation type="journal article" date="2015" name="Fungal Genet. Biol.">
        <title>Evolution of novel wood decay mechanisms in Agaricales revealed by the genome sequences of Fistulina hepatica and Cylindrobasidium torrendii.</title>
        <authorList>
            <person name="Floudas D."/>
            <person name="Held B.W."/>
            <person name="Riley R."/>
            <person name="Nagy L.G."/>
            <person name="Koehler G."/>
            <person name="Ransdell A.S."/>
            <person name="Younus H."/>
            <person name="Chow J."/>
            <person name="Chiniquy J."/>
            <person name="Lipzen A."/>
            <person name="Tritt A."/>
            <person name="Sun H."/>
            <person name="Haridas S."/>
            <person name="LaButti K."/>
            <person name="Ohm R.A."/>
            <person name="Kues U."/>
            <person name="Blanchette R.A."/>
            <person name="Grigoriev I.V."/>
            <person name="Minto R.E."/>
            <person name="Hibbett D.S."/>
        </authorList>
    </citation>
    <scope>NUCLEOTIDE SEQUENCE [LARGE SCALE GENOMIC DNA]</scope>
    <source>
        <strain evidence="4 5">ATCC 64428</strain>
    </source>
</reference>
<keyword evidence="1" id="KW-0880">Kelch repeat</keyword>
<dbReference type="Pfam" id="PF24681">
    <property type="entry name" value="Kelch_KLHDC2_KLHL20_DRC7"/>
    <property type="match status" value="1"/>
</dbReference>
<feature type="non-terminal residue" evidence="4">
    <location>
        <position position="710"/>
    </location>
</feature>
<evidence type="ECO:0000256" key="2">
    <source>
        <dbReference type="ARBA" id="ARBA00022737"/>
    </source>
</evidence>
<dbReference type="Gene3D" id="2.120.10.80">
    <property type="entry name" value="Kelch-type beta propeller"/>
    <property type="match status" value="1"/>
</dbReference>
<evidence type="ECO:0000256" key="1">
    <source>
        <dbReference type="ARBA" id="ARBA00022441"/>
    </source>
</evidence>
<evidence type="ECO:0000256" key="3">
    <source>
        <dbReference type="SAM" id="MobiDB-lite"/>
    </source>
</evidence>
<dbReference type="EMBL" id="KN882047">
    <property type="protein sequence ID" value="KIY45618.1"/>
    <property type="molecule type" value="Genomic_DNA"/>
</dbReference>
<dbReference type="Gene3D" id="3.30.710.10">
    <property type="entry name" value="Potassium Channel Kv1.1, Chain A"/>
    <property type="match status" value="1"/>
</dbReference>
<dbReference type="AlphaFoldDB" id="A0A0D7A479"/>
<dbReference type="InterPro" id="IPR015915">
    <property type="entry name" value="Kelch-typ_b-propeller"/>
</dbReference>
<evidence type="ECO:0000313" key="4">
    <source>
        <dbReference type="EMBL" id="KIY45618.1"/>
    </source>
</evidence>
<dbReference type="OrthoDB" id="10001928at2759"/>
<feature type="compositionally biased region" description="Gly residues" evidence="3">
    <location>
        <begin position="680"/>
        <end position="691"/>
    </location>
</feature>
<name>A0A0D7A479_9AGAR</name>
<dbReference type="Proteomes" id="UP000054144">
    <property type="component" value="Unassembled WGS sequence"/>
</dbReference>
<dbReference type="GO" id="GO:0005739">
    <property type="term" value="C:mitochondrion"/>
    <property type="evidence" value="ECO:0007669"/>
    <property type="project" value="TreeGrafter"/>
</dbReference>
<sequence length="710" mass="78998">MLHSIYDLTTFSRKTTGDVPAKLVGASTTVIGAKLYLFGGRLVSERRMVSDLYSFDLATYRWERVPFHPEDDAPTPRYFHSADSWCGQLVVFGGMSTQPESPNPDELCVLNDVRFFDLATGRWAPPSPEDPLAPRARYAHLSSVSNSRLFVIGGQDFYNTWLDDVCVYDLVRRRWVLRRDYPHHCGTYRSIAVSSETCVRFPSEEKHDGELGSFATPEDRLIHMSYSAPPTDDYPCDIYLYSNYNFTNVKRELEVFSPLPGNDFVVNDRSADMSGEGLLCLPPGLRFPTGALLGNHLIVCGTYLAHSYQSFSIWALDLQPEKSHPNNHPAHPSHHRSNSRTSAPMRWTRIDPGRAVETGSWFRSALWTSRSQLFVFGNRNGNLVDDYNRRLLSWEHVAVVDLEAFGIYAPPGHADAPPTMYKSPSSEPRVFDIPAQVMGLSVLEQGLLTDFEIVCSDGRRIAVSRRVLEERWPWFHNEMARTRSQGRALADKNADVTEVSLPPLPGSTVINNLDESVDDPRLTPRSMVLPEQYPVSLAFVQYLYARALITPLQHAPAVLSQLLVLATTYNMDHLRALVKHAMHGALTNTTSVGVYEVATLCNCRSLQIRWVVLSAVFLLDFSHSSLPAIQKSTPRWSASDLSFQAYTTKKGSRSKSDKSRPQGPDGHGGGVYGGPDASHGPGGSGGYGGGLIRTRPRGTSDAMWRTVGEG</sequence>
<keyword evidence="2" id="KW-0677">Repeat</keyword>
<feature type="region of interest" description="Disordered" evidence="3">
    <location>
        <begin position="648"/>
        <end position="710"/>
    </location>
</feature>
<dbReference type="PANTHER" id="PTHR43503:SF2">
    <property type="entry name" value="NEGATIVE REGULATOR OF SPORULATION MDS3-RELATED"/>
    <property type="match status" value="1"/>
</dbReference>